<dbReference type="InterPro" id="IPR050361">
    <property type="entry name" value="MPP/UQCRC_Complex"/>
</dbReference>
<gene>
    <name evidence="2" type="ORF">OE105_05410</name>
</gene>
<feature type="domain" description="Peptidase M16 C-terminal" evidence="1">
    <location>
        <begin position="181"/>
        <end position="353"/>
    </location>
</feature>
<dbReference type="AlphaFoldDB" id="A0A9E8RY84"/>
<protein>
    <submittedName>
        <fullName evidence="2">Insulinase family protein</fullName>
    </submittedName>
</protein>
<evidence type="ECO:0000259" key="1">
    <source>
        <dbReference type="Pfam" id="PF05193"/>
    </source>
</evidence>
<reference evidence="2" key="1">
    <citation type="submission" date="2022-09" db="EMBL/GenBank/DDBJ databases">
        <title>Complete Genomes of Fervidibacillus albus and Fervidibacillus halotolerans isolated from tidal flat sediments.</title>
        <authorList>
            <person name="Kwon K.K."/>
            <person name="Yang S.-H."/>
            <person name="Park M.J."/>
            <person name="Oh H.-M."/>
        </authorList>
    </citation>
    <scope>NUCLEOTIDE SEQUENCE</scope>
    <source>
        <strain evidence="2">MEBiC13594</strain>
    </source>
</reference>
<dbReference type="InterPro" id="IPR007863">
    <property type="entry name" value="Peptidase_M16_C"/>
</dbReference>
<dbReference type="InterPro" id="IPR011249">
    <property type="entry name" value="Metalloenz_LuxS/M16"/>
</dbReference>
<dbReference type="SUPFAM" id="SSF63411">
    <property type="entry name" value="LuxS/MPP-like metallohydrolase"/>
    <property type="match status" value="2"/>
</dbReference>
<keyword evidence="3" id="KW-1185">Reference proteome</keyword>
<dbReference type="Pfam" id="PF05193">
    <property type="entry name" value="Peptidase_M16_C"/>
    <property type="match status" value="1"/>
</dbReference>
<proteinExistence type="predicted"/>
<sequence>MENIVNRNGITFHFIRTEKYKTNTIVFKMLAPLIREEATSRALLAYCLQSGTNTYPTTRELRSYLEQLYGATFNVNLQKKGENHILSFSLEVANEKFLFEKEPLLEKALHFLREILLNPKTNGEAFDEGIVQKEKRTLKQRIEAIYDDKIRYANMRLIEEMCKNEPYAINVYGVLEDVDRISPNELYEYYQKALSEDQLDLYIIGDFNEEEILEQCERFFSFSARTERKRMERKVKKEKNDPMIIERQDIQQGKLNIGYRTNISYGDYDYFALQVFNGLFGGFPHSKLFLNVREKASLAYYAVSRLESHKGLLMVMTGIEPKNYEQALSIIKEQMEAMKSGNFSEEELVQTKAVIKNQMLETLDTPQGTIEVLYHNVISKKNIDKEKWFEGIEKVTKEEVLDVAKKIQFDTIYFLTGMEE</sequence>
<dbReference type="RefSeq" id="WP_275421719.1">
    <property type="nucleotide sequence ID" value="NZ_CP106877.1"/>
</dbReference>
<dbReference type="Gene3D" id="3.30.830.10">
    <property type="entry name" value="Metalloenzyme, LuxS/M16 peptidase-like"/>
    <property type="match status" value="2"/>
</dbReference>
<dbReference type="NCBIfam" id="NF047422">
    <property type="entry name" value="YfmF_fam"/>
    <property type="match status" value="1"/>
</dbReference>
<accession>A0A9E8RY84</accession>
<dbReference type="GO" id="GO:0046872">
    <property type="term" value="F:metal ion binding"/>
    <property type="evidence" value="ECO:0007669"/>
    <property type="project" value="InterPro"/>
</dbReference>
<dbReference type="EMBL" id="CP106877">
    <property type="protein sequence ID" value="WAA13545.1"/>
    <property type="molecule type" value="Genomic_DNA"/>
</dbReference>
<evidence type="ECO:0000313" key="3">
    <source>
        <dbReference type="Proteomes" id="UP001164726"/>
    </source>
</evidence>
<organism evidence="2 3">
    <name type="scientific">Fervidibacillus halotolerans</name>
    <dbReference type="NCBI Taxonomy" id="2980027"/>
    <lineage>
        <taxon>Bacteria</taxon>
        <taxon>Bacillati</taxon>
        <taxon>Bacillota</taxon>
        <taxon>Bacilli</taxon>
        <taxon>Bacillales</taxon>
        <taxon>Bacillaceae</taxon>
        <taxon>Fervidibacillus</taxon>
    </lineage>
</organism>
<dbReference type="Proteomes" id="UP001164726">
    <property type="component" value="Chromosome"/>
</dbReference>
<dbReference type="PANTHER" id="PTHR11851">
    <property type="entry name" value="METALLOPROTEASE"/>
    <property type="match status" value="1"/>
</dbReference>
<dbReference type="KEGG" id="fhl:OE105_05410"/>
<dbReference type="PANTHER" id="PTHR11851:SF186">
    <property type="entry name" value="INACTIVE METALLOPROTEASE YMFF-RELATED"/>
    <property type="match status" value="1"/>
</dbReference>
<name>A0A9E8RY84_9BACI</name>
<evidence type="ECO:0000313" key="2">
    <source>
        <dbReference type="EMBL" id="WAA13545.1"/>
    </source>
</evidence>